<sequence>MDSEYSPSFNSDYQCSILGSLFPDNDTSLYIPEPTNFRSLPMQDSTYPDLASSFLTQDHDIASVDICRSVYELEQEEIKEAEYSAQFKDQISSLTLQLFRQTNLQEYIRNTSSYIQANDVGDEAMSILGKTHEFWQGFLDAGHSSDELIAASVYISLIYCGIDLRLAMGKLKAGRDEELSDLQAFQRYVDIVEVLWSNNQRKHCSSNADNKFGSWCCCVKNVRDFVILEQRGVTWKSVQMQHF</sequence>
<name>A0A5J4U840_9EUKA</name>
<proteinExistence type="predicted"/>
<dbReference type="Proteomes" id="UP000324800">
    <property type="component" value="Unassembled WGS sequence"/>
</dbReference>
<gene>
    <name evidence="1" type="ORF">EZS28_038090</name>
</gene>
<evidence type="ECO:0000313" key="1">
    <source>
        <dbReference type="EMBL" id="KAA6366383.1"/>
    </source>
</evidence>
<dbReference type="AlphaFoldDB" id="A0A5J4U840"/>
<protein>
    <submittedName>
        <fullName evidence="1">Uncharacterized protein</fullName>
    </submittedName>
</protein>
<organism evidence="1 2">
    <name type="scientific">Streblomastix strix</name>
    <dbReference type="NCBI Taxonomy" id="222440"/>
    <lineage>
        <taxon>Eukaryota</taxon>
        <taxon>Metamonada</taxon>
        <taxon>Preaxostyla</taxon>
        <taxon>Oxymonadida</taxon>
        <taxon>Streblomastigidae</taxon>
        <taxon>Streblomastix</taxon>
    </lineage>
</organism>
<comment type="caution">
    <text evidence="1">The sequence shown here is derived from an EMBL/GenBank/DDBJ whole genome shotgun (WGS) entry which is preliminary data.</text>
</comment>
<evidence type="ECO:0000313" key="2">
    <source>
        <dbReference type="Proteomes" id="UP000324800"/>
    </source>
</evidence>
<dbReference type="EMBL" id="SNRW01019433">
    <property type="protein sequence ID" value="KAA6366383.1"/>
    <property type="molecule type" value="Genomic_DNA"/>
</dbReference>
<reference evidence="1 2" key="1">
    <citation type="submission" date="2019-03" db="EMBL/GenBank/DDBJ databases">
        <title>Single cell metagenomics reveals metabolic interactions within the superorganism composed of flagellate Streblomastix strix and complex community of Bacteroidetes bacteria on its surface.</title>
        <authorList>
            <person name="Treitli S.C."/>
            <person name="Kolisko M."/>
            <person name="Husnik F."/>
            <person name="Keeling P."/>
            <person name="Hampl V."/>
        </authorList>
    </citation>
    <scope>NUCLEOTIDE SEQUENCE [LARGE SCALE GENOMIC DNA]</scope>
    <source>
        <strain evidence="1">ST1C</strain>
    </source>
</reference>
<accession>A0A5J4U840</accession>